<gene>
    <name evidence="2" type="ORF">B0A49_05991</name>
</gene>
<keyword evidence="3" id="KW-1185">Reference proteome</keyword>
<feature type="region of interest" description="Disordered" evidence="1">
    <location>
        <begin position="300"/>
        <end position="321"/>
    </location>
</feature>
<organism evidence="2 3">
    <name type="scientific">Cryomyces minteri</name>
    <dbReference type="NCBI Taxonomy" id="331657"/>
    <lineage>
        <taxon>Eukaryota</taxon>
        <taxon>Fungi</taxon>
        <taxon>Dikarya</taxon>
        <taxon>Ascomycota</taxon>
        <taxon>Pezizomycotina</taxon>
        <taxon>Dothideomycetes</taxon>
        <taxon>Dothideomycetes incertae sedis</taxon>
        <taxon>Cryomyces</taxon>
    </lineage>
</organism>
<evidence type="ECO:0000313" key="3">
    <source>
        <dbReference type="Proteomes" id="UP000308768"/>
    </source>
</evidence>
<name>A0A4U0X314_9PEZI</name>
<feature type="region of interest" description="Disordered" evidence="1">
    <location>
        <begin position="637"/>
        <end position="746"/>
    </location>
</feature>
<protein>
    <submittedName>
        <fullName evidence="2">Uncharacterized protein</fullName>
    </submittedName>
</protein>
<feature type="compositionally biased region" description="Low complexity" evidence="1">
    <location>
        <begin position="267"/>
        <end position="277"/>
    </location>
</feature>
<comment type="caution">
    <text evidence="2">The sequence shown here is derived from an EMBL/GenBank/DDBJ whole genome shotgun (WGS) entry which is preliminary data.</text>
</comment>
<feature type="region of interest" description="Disordered" evidence="1">
    <location>
        <begin position="267"/>
        <end position="288"/>
    </location>
</feature>
<sequence>MHTKGAPDTSYIRPFQPVHRLSCGPGAFGEYVLQHGRLQEHLIRHGLVNPNNLLWLQIVLNHSTRAFRNGVFNGTGLSRKNKEQLKIAFQNYTSGSDRGQIDDLFSRWILGTQLTNDETKSLSQAIRSLEDASNRAQEAHSVRAYYSSVQEGTGLDVENKLAITKALLNYCPPCDQEFLKDLTYRWIDDSGLSSHEAASLADAIHSNIVGTWNSDSEADAKVRDDAVEATTGVFDLEATTTKARADESRATGVPRIVLTDAHGIEAEASGARTAASTETREAESRESGLQRAIANEAPGHFGQSECESKSESNFEPPGIGSSSSNITVYAKEAKLLAKLYRDCRAAGIGFNRIAKTRLSVFAWRIVDKNSVKGRLLSSIIGTWISKDSFLTRNQRTILEDAIEASVAGEFPKDYAVETHLFKLTSQNLQIRIRGRLSSEVEYRETGLPVVVVADAYLDDFRTRAEPTAGYESSPRELPGRAANSVTGGSESDHKPPGVVPDMLPKETIGNPRIHRGSVRRFRVTVDVREVKRLSRAYITCRGSTPKTDLVGLRRSQLGLYLQRNPNLHDAEDDQMLRDITDLWMSDAHLTRPERFILETSISSLYDTDVQDLADDEAVQAVVVVSTDDPHLHTYERCDSVVDNSSPTEPLPAYDDIDFRSEKQSHAQKQRKNKMKNEARKRKQRRECQEEVEEEVQQPAELKGKQKVECHEEGVRNEPRHAPKPESRRRYRDERMRPRRGPRSKKKLTSLRDALFDNCDLALQDYLEGKPFLTWTVSQQLRKYQCGYRSRCAPPDTTNAGSAPQLGSSSSLRALLAATYSPALALETCLSLGIALEPDTASRLMSRPRHWADEAVFCQLVVEPVSRPPIALAVVLEALTTDDSSALAE</sequence>
<feature type="compositionally biased region" description="Basic and acidic residues" evidence="1">
    <location>
        <begin position="278"/>
        <end position="288"/>
    </location>
</feature>
<dbReference type="EMBL" id="NAJN01000712">
    <property type="protein sequence ID" value="TKA69636.1"/>
    <property type="molecule type" value="Genomic_DNA"/>
</dbReference>
<dbReference type="AlphaFoldDB" id="A0A4U0X314"/>
<evidence type="ECO:0000256" key="1">
    <source>
        <dbReference type="SAM" id="MobiDB-lite"/>
    </source>
</evidence>
<feature type="compositionally biased region" description="Basic residues" evidence="1">
    <location>
        <begin position="736"/>
        <end position="746"/>
    </location>
</feature>
<feature type="compositionally biased region" description="Basic residues" evidence="1">
    <location>
        <begin position="665"/>
        <end position="684"/>
    </location>
</feature>
<feature type="compositionally biased region" description="Basic and acidic residues" evidence="1">
    <location>
        <begin position="701"/>
        <end position="735"/>
    </location>
</feature>
<proteinExistence type="predicted"/>
<dbReference type="Proteomes" id="UP000308768">
    <property type="component" value="Unassembled WGS sequence"/>
</dbReference>
<evidence type="ECO:0000313" key="2">
    <source>
        <dbReference type="EMBL" id="TKA69636.1"/>
    </source>
</evidence>
<accession>A0A4U0X314</accession>
<feature type="region of interest" description="Disordered" evidence="1">
    <location>
        <begin position="467"/>
        <end position="510"/>
    </location>
</feature>
<reference evidence="2 3" key="1">
    <citation type="submission" date="2017-03" db="EMBL/GenBank/DDBJ databases">
        <title>Genomes of endolithic fungi from Antarctica.</title>
        <authorList>
            <person name="Coleine C."/>
            <person name="Masonjones S."/>
            <person name="Stajich J.E."/>
        </authorList>
    </citation>
    <scope>NUCLEOTIDE SEQUENCE [LARGE SCALE GENOMIC DNA]</scope>
    <source>
        <strain evidence="2 3">CCFEE 5187</strain>
    </source>
</reference>